<name>A0A941EAC8_9ACTN</name>
<evidence type="ECO:0000256" key="6">
    <source>
        <dbReference type="ARBA" id="ARBA00022825"/>
    </source>
</evidence>
<keyword evidence="5 7" id="KW-0378">Hydrolase</keyword>
<evidence type="ECO:0000256" key="8">
    <source>
        <dbReference type="PIRSR" id="PIRSR036421-1"/>
    </source>
</evidence>
<evidence type="ECO:0000256" key="3">
    <source>
        <dbReference type="ARBA" id="ARBA00022490"/>
    </source>
</evidence>
<comment type="caution">
    <text evidence="12">The sequence shown here is derived from an EMBL/GenBank/DDBJ whole genome shotgun (WGS) entry which is preliminary data.</text>
</comment>
<dbReference type="InterPro" id="IPR029414">
    <property type="entry name" value="Tricorn_PDZ"/>
</dbReference>
<dbReference type="InterPro" id="IPR029045">
    <property type="entry name" value="ClpP/crotonase-like_dom_sf"/>
</dbReference>
<dbReference type="CDD" id="cd07562">
    <property type="entry name" value="Peptidase_S41_TRI"/>
    <property type="match status" value="1"/>
</dbReference>
<feature type="active site" description="Charge relay system" evidence="8">
    <location>
        <position position="740"/>
    </location>
</feature>
<evidence type="ECO:0000256" key="7">
    <source>
        <dbReference type="PIRNR" id="PIRNR036421"/>
    </source>
</evidence>
<evidence type="ECO:0000256" key="2">
    <source>
        <dbReference type="ARBA" id="ARBA00008524"/>
    </source>
</evidence>
<dbReference type="GO" id="GO:0005737">
    <property type="term" value="C:cytoplasm"/>
    <property type="evidence" value="ECO:0007669"/>
    <property type="project" value="UniProtKB-SubCell"/>
</dbReference>
<accession>A0A941EAC8</accession>
<evidence type="ECO:0000256" key="5">
    <source>
        <dbReference type="ARBA" id="ARBA00022801"/>
    </source>
</evidence>
<feature type="compositionally biased region" description="Basic and acidic residues" evidence="10">
    <location>
        <begin position="529"/>
        <end position="541"/>
    </location>
</feature>
<dbReference type="Gene3D" id="2.130.10.10">
    <property type="entry name" value="YVTN repeat-like/Quinoprotein amine dehydrogenase"/>
    <property type="match status" value="1"/>
</dbReference>
<dbReference type="SUPFAM" id="SSF50156">
    <property type="entry name" value="PDZ domain-like"/>
    <property type="match status" value="1"/>
</dbReference>
<protein>
    <recommendedName>
        <fullName evidence="7">Tricorn protease homolog</fullName>
        <ecNumber evidence="7">3.4.21.-</ecNumber>
    </recommendedName>
</protein>
<dbReference type="Pfam" id="PF03572">
    <property type="entry name" value="Peptidase_S41"/>
    <property type="match status" value="1"/>
</dbReference>
<keyword evidence="13" id="KW-1185">Reference proteome</keyword>
<feature type="active site" description="Charge relay system" evidence="8">
    <location>
        <position position="1019"/>
    </location>
</feature>
<dbReference type="Proteomes" id="UP000676325">
    <property type="component" value="Unassembled WGS sequence"/>
</dbReference>
<keyword evidence="4 7" id="KW-0645">Protease</keyword>
<comment type="similarity">
    <text evidence="2 7">Belongs to the peptidase S41B family.</text>
</comment>
<dbReference type="InterPro" id="IPR015943">
    <property type="entry name" value="WD40/YVTN_repeat-like_dom_sf"/>
</dbReference>
<keyword evidence="3 7" id="KW-0963">Cytoplasm</keyword>
<sequence length="1069" mass="115493">MADNPYLRFPHLSGNLLTFVAEDDVWLAPLEAARADGARAWRLTADRTPPVSPRLNPSGTHVAWSAAREGAREAYAVEVDGGSVKRLTHWGSDGFETSGVRGWLSDTEVLVTGWHQHHAGMHTWPFAVPLDGPARELPYGSAADVSISPEGAVLVGTSTYREPAKWKRYGGGTGGKIWYSPDGTTYERILTEVGNHLVNPMWVSGRVTFMSDHEGAAAVYSALPDGTDVRRHTDHGAYYARHATTDGTRVVYQCAGDLWLLESLDAEPVKLNVQLGGVRSGRAPFPVSAKSALGDFALCKTGRIVTAEVRGTAHWLPVEQGPARAVLDQPGVRARIPLILPGTSTVVCVSDSDGEDGLDIIPANGGEPRRILSGELGRVLELAASPDAKTLAVAGDDGRVLTVDVESGAASELSRSTVAEVTGLSFSPDSALLAWTEGWAAAEEFRHIRLARLADREIVDVTPKRFDDHSPVFTKDGKYLAFLSNRTFDPVYDAQLFDLGFLPGVRPYLVTLAADTPSPFAPELNGRPAKPEGRDGKKGGEEGEDAAGDAVEPVRLDLEGLAARVVPFPVQAGNYRALAAAEDSVLWLDVPRTGVLGESLVGAEEEHPKPALRSYSLAKRKLTTIVEALDGYAVSGNGTRIAYRKDGELTVKAHDAKDDEDAITVDLDRIRVVVEPVAEWRQMYSENWRLLRDNFWRADMGGVDWDAVHARYLPLALRAGSADDLRDVLWEVGAELNTSHAYVRGPEGDHSPAHRQGYLGADLARGEDGVWRIARILPSETSVSLGRSPLEAPGVSAKAGDAVVAVDGRAVDPATGPAALLVGKADQPVELTLRREGEADRRVVVVPLSTEYGLRYYDLIRSRRAKVHELSGGRLGYIQVPDMMSQGWAEYHRDLHVELSREGLVFDLRENGGGHTSQLVIEKLTRKVIGWDVSRRSEPTSYPTDAPRGPMVAITDEFAGSDGDIGTNAFKRYGLGPVVGQRTWGGVVGIDGKYSLVDGTGVTQPKYAFWFDNAGWAVENHGVDPDVEVAYAPHDYAAGHDPQLAEAVRLALEALEQHPAVTPPQIPEV</sequence>
<dbReference type="Pfam" id="PF26549">
    <property type="entry name" value="Tricorn_N"/>
    <property type="match status" value="1"/>
</dbReference>
<evidence type="ECO:0000256" key="9">
    <source>
        <dbReference type="PIRSR" id="PIRSR036421-3"/>
    </source>
</evidence>
<dbReference type="InterPro" id="IPR036034">
    <property type="entry name" value="PDZ_sf"/>
</dbReference>
<dbReference type="InterPro" id="IPR012393">
    <property type="entry name" value="Tricorn_protease"/>
</dbReference>
<dbReference type="GO" id="GO:0006508">
    <property type="term" value="P:proteolysis"/>
    <property type="evidence" value="ECO:0007669"/>
    <property type="project" value="UniProtKB-UniRule"/>
</dbReference>
<comment type="function">
    <text evidence="7">Degrades oligopeptides.</text>
</comment>
<comment type="subcellular location">
    <subcellularLocation>
        <location evidence="1 7">Cytoplasm</location>
    </subcellularLocation>
</comment>
<evidence type="ECO:0000259" key="11">
    <source>
        <dbReference type="SMART" id="SM00245"/>
    </source>
</evidence>
<dbReference type="PANTHER" id="PTHR43253">
    <property type="entry name" value="TRICORN PROTEASE HOMOLOG 2-RELATED"/>
    <property type="match status" value="1"/>
</dbReference>
<dbReference type="Gene3D" id="2.30.42.10">
    <property type="match status" value="1"/>
</dbReference>
<dbReference type="SMART" id="SM00245">
    <property type="entry name" value="TSPc"/>
    <property type="match status" value="1"/>
</dbReference>
<evidence type="ECO:0000256" key="10">
    <source>
        <dbReference type="SAM" id="MobiDB-lite"/>
    </source>
</evidence>
<dbReference type="PANTHER" id="PTHR43253:SF1">
    <property type="entry name" value="TRICORN PROTEASE HOMOLOG 2-RELATED"/>
    <property type="match status" value="1"/>
</dbReference>
<dbReference type="Gene3D" id="3.30.750.44">
    <property type="match status" value="1"/>
</dbReference>
<proteinExistence type="inferred from homology"/>
<dbReference type="Pfam" id="PF14684">
    <property type="entry name" value="Tricorn_C1"/>
    <property type="match status" value="1"/>
</dbReference>
<dbReference type="InterPro" id="IPR005151">
    <property type="entry name" value="Tail-specific_protease"/>
</dbReference>
<evidence type="ECO:0000313" key="13">
    <source>
        <dbReference type="Proteomes" id="UP000676325"/>
    </source>
</evidence>
<dbReference type="InterPro" id="IPR028204">
    <property type="entry name" value="Tricorn_C1"/>
</dbReference>
<evidence type="ECO:0000313" key="12">
    <source>
        <dbReference type="EMBL" id="MBR7827537.1"/>
    </source>
</evidence>
<reference evidence="12" key="1">
    <citation type="submission" date="2021-04" db="EMBL/GenBank/DDBJ databases">
        <title>Genome based classification of Actinospica acidithermotolerans sp. nov., an actinobacterium isolated from an Indonesian hot spring.</title>
        <authorList>
            <person name="Kusuma A.B."/>
            <person name="Putra K.E."/>
            <person name="Nafisah S."/>
            <person name="Loh J."/>
            <person name="Nouioui I."/>
            <person name="Goodfellow M."/>
        </authorList>
    </citation>
    <scope>NUCLEOTIDE SEQUENCE</scope>
    <source>
        <strain evidence="12">MGRD01-02</strain>
    </source>
</reference>
<dbReference type="Pfam" id="PF14685">
    <property type="entry name" value="PDZ_Tricorn"/>
    <property type="match status" value="1"/>
</dbReference>
<dbReference type="AlphaFoldDB" id="A0A941EAC8"/>
<dbReference type="Gene3D" id="3.90.226.10">
    <property type="entry name" value="2-enoyl-CoA Hydratase, Chain A, domain 1"/>
    <property type="match status" value="1"/>
</dbReference>
<gene>
    <name evidence="12" type="ORF">KDK95_14560</name>
</gene>
<dbReference type="SUPFAM" id="SSF52096">
    <property type="entry name" value="ClpP/crotonase"/>
    <property type="match status" value="1"/>
</dbReference>
<feature type="domain" description="Tail specific protease" evidence="11">
    <location>
        <begin position="826"/>
        <end position="1030"/>
    </location>
</feature>
<dbReference type="PIRSF" id="PIRSF036421">
    <property type="entry name" value="Tricorn_protease"/>
    <property type="match status" value="1"/>
</dbReference>
<feature type="site" description="Transition state stabilizer; via amide nitrogen" evidence="9">
    <location>
        <position position="962"/>
    </location>
</feature>
<dbReference type="Gene3D" id="2.120.10.60">
    <property type="entry name" value="Tricorn protease N-terminal domain"/>
    <property type="match status" value="1"/>
</dbReference>
<dbReference type="Pfam" id="PF26550">
    <property type="entry name" value="Tricorn_2nd"/>
    <property type="match status" value="1"/>
</dbReference>
<evidence type="ECO:0000256" key="4">
    <source>
        <dbReference type="ARBA" id="ARBA00022670"/>
    </source>
</evidence>
<keyword evidence="6 7" id="KW-0720">Serine protease</keyword>
<feature type="region of interest" description="Disordered" evidence="10">
    <location>
        <begin position="520"/>
        <end position="550"/>
    </location>
</feature>
<dbReference type="GO" id="GO:0008236">
    <property type="term" value="F:serine-type peptidase activity"/>
    <property type="evidence" value="ECO:0007669"/>
    <property type="project" value="UniProtKB-UniRule"/>
</dbReference>
<evidence type="ECO:0000256" key="1">
    <source>
        <dbReference type="ARBA" id="ARBA00004496"/>
    </source>
</evidence>
<organism evidence="12 13">
    <name type="scientific">Actinospica acidithermotolerans</name>
    <dbReference type="NCBI Taxonomy" id="2828514"/>
    <lineage>
        <taxon>Bacteria</taxon>
        <taxon>Bacillati</taxon>
        <taxon>Actinomycetota</taxon>
        <taxon>Actinomycetes</taxon>
        <taxon>Catenulisporales</taxon>
        <taxon>Actinospicaceae</taxon>
        <taxon>Actinospica</taxon>
    </lineage>
</organism>
<dbReference type="SUPFAM" id="SSF69304">
    <property type="entry name" value="Tricorn protease N-terminal domain"/>
    <property type="match status" value="2"/>
</dbReference>
<dbReference type="EMBL" id="JAGSOH010000036">
    <property type="protein sequence ID" value="MBR7827537.1"/>
    <property type="molecule type" value="Genomic_DNA"/>
</dbReference>
<feature type="active site" description="Nucleophile" evidence="8">
    <location>
        <position position="961"/>
    </location>
</feature>
<dbReference type="EC" id="3.4.21.-" evidence="7"/>